<accession>A0A1X2GLV9</accession>
<keyword evidence="2" id="KW-1185">Reference proteome</keyword>
<gene>
    <name evidence="1" type="ORF">DM01DRAFT_253053</name>
</gene>
<organism evidence="1 2">
    <name type="scientific">Hesseltinella vesiculosa</name>
    <dbReference type="NCBI Taxonomy" id="101127"/>
    <lineage>
        <taxon>Eukaryota</taxon>
        <taxon>Fungi</taxon>
        <taxon>Fungi incertae sedis</taxon>
        <taxon>Mucoromycota</taxon>
        <taxon>Mucoromycotina</taxon>
        <taxon>Mucoromycetes</taxon>
        <taxon>Mucorales</taxon>
        <taxon>Cunninghamellaceae</taxon>
        <taxon>Hesseltinella</taxon>
    </lineage>
</organism>
<dbReference type="AlphaFoldDB" id="A0A1X2GLV9"/>
<reference evidence="1 2" key="1">
    <citation type="submission" date="2016-07" db="EMBL/GenBank/DDBJ databases">
        <title>Pervasive Adenine N6-methylation of Active Genes in Fungi.</title>
        <authorList>
            <consortium name="DOE Joint Genome Institute"/>
            <person name="Mondo S.J."/>
            <person name="Dannebaum R.O."/>
            <person name="Kuo R.C."/>
            <person name="Labutti K."/>
            <person name="Haridas S."/>
            <person name="Kuo A."/>
            <person name="Salamov A."/>
            <person name="Ahrendt S.R."/>
            <person name="Lipzen A."/>
            <person name="Sullivan W."/>
            <person name="Andreopoulos W.B."/>
            <person name="Clum A."/>
            <person name="Lindquist E."/>
            <person name="Daum C."/>
            <person name="Ramamoorthy G.K."/>
            <person name="Gryganskyi A."/>
            <person name="Culley D."/>
            <person name="Magnuson J.K."/>
            <person name="James T.Y."/>
            <person name="O'Malley M.A."/>
            <person name="Stajich J.E."/>
            <person name="Spatafora J.W."/>
            <person name="Visel A."/>
            <person name="Grigoriev I.V."/>
        </authorList>
    </citation>
    <scope>NUCLEOTIDE SEQUENCE [LARGE SCALE GENOMIC DNA]</scope>
    <source>
        <strain evidence="1 2">NRRL 3301</strain>
    </source>
</reference>
<name>A0A1X2GLV9_9FUNG</name>
<dbReference type="OrthoDB" id="2098303at2759"/>
<dbReference type="Proteomes" id="UP000242146">
    <property type="component" value="Unassembled WGS sequence"/>
</dbReference>
<proteinExistence type="predicted"/>
<dbReference type="EMBL" id="MCGT01000009">
    <property type="protein sequence ID" value="ORX56929.1"/>
    <property type="molecule type" value="Genomic_DNA"/>
</dbReference>
<protein>
    <recommendedName>
        <fullName evidence="3">Tubulin-specific chaperone A</fullName>
    </recommendedName>
</protein>
<evidence type="ECO:0000313" key="1">
    <source>
        <dbReference type="EMBL" id="ORX56929.1"/>
    </source>
</evidence>
<sequence>MEQQIAHMHEQLVGIAKKCSETSHARYTADDVRKLQNKLHNVDEKYQSTILQDKQMDPYEIPGEAQLSNELNVIHDAISTMLNNIE</sequence>
<evidence type="ECO:0008006" key="3">
    <source>
        <dbReference type="Google" id="ProtNLM"/>
    </source>
</evidence>
<evidence type="ECO:0000313" key="2">
    <source>
        <dbReference type="Proteomes" id="UP000242146"/>
    </source>
</evidence>
<comment type="caution">
    <text evidence="1">The sequence shown here is derived from an EMBL/GenBank/DDBJ whole genome shotgun (WGS) entry which is preliminary data.</text>
</comment>